<evidence type="ECO:0000256" key="1">
    <source>
        <dbReference type="ARBA" id="ARBA00011069"/>
    </source>
</evidence>
<feature type="region of interest" description="Disordered" evidence="2">
    <location>
        <begin position="126"/>
        <end position="347"/>
    </location>
</feature>
<protein>
    <submittedName>
        <fullName evidence="3">CWC26-like pre-mRNA-splicing factor</fullName>
    </submittedName>
</protein>
<dbReference type="EMBL" id="CP151519">
    <property type="protein sequence ID" value="WZN67347.1"/>
    <property type="molecule type" value="Genomic_DNA"/>
</dbReference>
<dbReference type="GO" id="GO:0070274">
    <property type="term" value="C:RES complex"/>
    <property type="evidence" value="ECO:0007669"/>
    <property type="project" value="TreeGrafter"/>
</dbReference>
<feature type="region of interest" description="Disordered" evidence="2">
    <location>
        <begin position="1"/>
        <end position="76"/>
    </location>
</feature>
<sequence length="482" mass="52510">MEPGTGGGKGFGGLSTLRDGDGDGDAEEDRGGHGGAARRPAAHLEAYLKDSSSKPVGKRKRRKKNRSSTKGNLMIVDAEEGTAIPVATMDSGYGHEDVNDELGPVVVNAEEVERDEALRKRRTIARSNQRWQTVTTAAASTPIAVPAGGSRSRSPSPGTGTGLGGRHDTDTDPDDDDDDDGGSDLEVARRPRVRYDSPDSSDVDVERRGGGSGAKGSYSSDDGGSDSDSDMDVRRRGRASSTSSEGRGGGGRDLNPGPSAGGMTDGTSTGLVSSKALAQELERKRQEKLRKFAEMDPSVSGRAAETVYRDRDTGARVTKSELEQKEDSRRQQEREKPMWSAGLAQKRRRVRELRETYGHGEPSSTDGAGLRDRQRFGDPMAHLVKKKAPVAHEEDGETFYQDRFGVSLEELRKGGFVIPAGVPPHSWLKRGVRCPENRFGIRPGAHWDGVDRSNGFERDYFREMNKKKERDRMAFMWSQEDM</sequence>
<feature type="compositionally biased region" description="Acidic residues" evidence="2">
    <location>
        <begin position="171"/>
        <end position="183"/>
    </location>
</feature>
<accession>A0AAX4PMH8</accession>
<feature type="compositionally biased region" description="Basic residues" evidence="2">
    <location>
        <begin position="56"/>
        <end position="67"/>
    </location>
</feature>
<evidence type="ECO:0000256" key="2">
    <source>
        <dbReference type="SAM" id="MobiDB-lite"/>
    </source>
</evidence>
<feature type="compositionally biased region" description="Basic and acidic residues" evidence="2">
    <location>
        <begin position="280"/>
        <end position="294"/>
    </location>
</feature>
<keyword evidence="4" id="KW-1185">Reference proteome</keyword>
<feature type="compositionally biased region" description="Polar residues" evidence="2">
    <location>
        <begin position="126"/>
        <end position="139"/>
    </location>
</feature>
<reference evidence="3 4" key="1">
    <citation type="submission" date="2024-03" db="EMBL/GenBank/DDBJ databases">
        <title>Complete genome sequence of the green alga Chloropicon roscoffensis RCC1871.</title>
        <authorList>
            <person name="Lemieux C."/>
            <person name="Pombert J.-F."/>
            <person name="Otis C."/>
            <person name="Turmel M."/>
        </authorList>
    </citation>
    <scope>NUCLEOTIDE SEQUENCE [LARGE SCALE GENOMIC DNA]</scope>
    <source>
        <strain evidence="3 4">RCC1871</strain>
    </source>
</reference>
<feature type="compositionally biased region" description="Basic and acidic residues" evidence="2">
    <location>
        <begin position="186"/>
        <end position="197"/>
    </location>
</feature>
<evidence type="ECO:0000313" key="4">
    <source>
        <dbReference type="Proteomes" id="UP001472866"/>
    </source>
</evidence>
<dbReference type="GO" id="GO:0005684">
    <property type="term" value="C:U2-type spliceosomal complex"/>
    <property type="evidence" value="ECO:0007669"/>
    <property type="project" value="TreeGrafter"/>
</dbReference>
<dbReference type="AlphaFoldDB" id="A0AAX4PMH8"/>
<dbReference type="PANTHER" id="PTHR31809:SF0">
    <property type="entry name" value="BUD13 HOMOLOG"/>
    <property type="match status" value="1"/>
</dbReference>
<dbReference type="InterPro" id="IPR051112">
    <property type="entry name" value="CWC26_splicing_factor"/>
</dbReference>
<proteinExistence type="inferred from homology"/>
<comment type="similarity">
    <text evidence="1">Belongs to the CWC26 family.</text>
</comment>
<evidence type="ECO:0000313" key="3">
    <source>
        <dbReference type="EMBL" id="WZN67347.1"/>
    </source>
</evidence>
<name>A0AAX4PMH8_9CHLO</name>
<feature type="compositionally biased region" description="Basic and acidic residues" evidence="2">
    <location>
        <begin position="307"/>
        <end position="337"/>
    </location>
</feature>
<feature type="compositionally biased region" description="Gly residues" evidence="2">
    <location>
        <begin position="1"/>
        <end position="13"/>
    </location>
</feature>
<dbReference type="Pfam" id="PF09736">
    <property type="entry name" value="Bud13"/>
    <property type="match status" value="1"/>
</dbReference>
<feature type="region of interest" description="Disordered" evidence="2">
    <location>
        <begin position="355"/>
        <end position="374"/>
    </location>
</feature>
<dbReference type="InterPro" id="IPR018609">
    <property type="entry name" value="Bud13"/>
</dbReference>
<feature type="compositionally biased region" description="Low complexity" evidence="2">
    <location>
        <begin position="146"/>
        <end position="158"/>
    </location>
</feature>
<dbReference type="GO" id="GO:0000398">
    <property type="term" value="P:mRNA splicing, via spliceosome"/>
    <property type="evidence" value="ECO:0007669"/>
    <property type="project" value="TreeGrafter"/>
</dbReference>
<dbReference type="GO" id="GO:0003723">
    <property type="term" value="F:RNA binding"/>
    <property type="evidence" value="ECO:0007669"/>
    <property type="project" value="TreeGrafter"/>
</dbReference>
<gene>
    <name evidence="3" type="ORF">HKI87_19g89220</name>
</gene>
<dbReference type="PANTHER" id="PTHR31809">
    <property type="entry name" value="BUD13 HOMOLOG"/>
    <property type="match status" value="1"/>
</dbReference>
<organism evidence="3 4">
    <name type="scientific">Chloropicon roscoffensis</name>
    <dbReference type="NCBI Taxonomy" id="1461544"/>
    <lineage>
        <taxon>Eukaryota</taxon>
        <taxon>Viridiplantae</taxon>
        <taxon>Chlorophyta</taxon>
        <taxon>Chloropicophyceae</taxon>
        <taxon>Chloropicales</taxon>
        <taxon>Chloropicaceae</taxon>
        <taxon>Chloropicon</taxon>
    </lineage>
</organism>
<dbReference type="Proteomes" id="UP001472866">
    <property type="component" value="Chromosome 19"/>
</dbReference>